<dbReference type="Pfam" id="PF00153">
    <property type="entry name" value="Mito_carr"/>
    <property type="match status" value="3"/>
</dbReference>
<sequence length="453" mass="49674">MAYLYDSDLDAFELWHKQQEEESTTSILGGPLLPALGHATSGSLGSAISNAITYPLSLVITRLQVQSQFENKKDGNNDADYTSIADAIQKIYTREGGISAFYAGCPQDTAKSMADSFLFFLAYNSFRRGRLNTRPGTKRLPVHEEIGVGMLAGAFSRFFTTPIQQIVTRKQTASMIAARSGDASVAESLSVREIAGRIRDEKGLAGFWSGYSATLVLTLNPALTFLFHETLLRLFVKRDQRENPGSRMTFLIAAMSKACASCITYPFSLAKSRAQVSAKAPMELKTEAITEKDTLTSATTKAEQKVRRKTVFDIILEIAREEGLLGLYQGLGGEVLKGFFSHGLTMLLKERIHKVIIQLYYFVLKAMQKFPSQEDLAQLASEKATEAKTVATSATEGVSDAVEKGTEMLKDASYQGQEVVDKGISTVSGLYRRGKEASTDIVDEYINTGDDDD</sequence>
<dbReference type="InterPro" id="IPR052217">
    <property type="entry name" value="Mito/Peroxisomal_Carrier"/>
</dbReference>
<comment type="caution">
    <text evidence="11">The sequence shown here is derived from an EMBL/GenBank/DDBJ whole genome shotgun (WGS) entry which is preliminary data.</text>
</comment>
<evidence type="ECO:0000256" key="8">
    <source>
        <dbReference type="ARBA" id="ARBA00023136"/>
    </source>
</evidence>
<keyword evidence="12" id="KW-1185">Reference proteome</keyword>
<evidence type="ECO:0000313" key="12">
    <source>
        <dbReference type="Proteomes" id="UP000298493"/>
    </source>
</evidence>
<keyword evidence="5" id="KW-0677">Repeat</keyword>
<name>A0A4Z1NX58_9PEZI</name>
<dbReference type="InterPro" id="IPR018108">
    <property type="entry name" value="MCP_transmembrane"/>
</dbReference>
<feature type="repeat" description="Solcar" evidence="9">
    <location>
        <begin position="33"/>
        <end position="129"/>
    </location>
</feature>
<organism evidence="11 12">
    <name type="scientific">Venturia nashicola</name>
    <dbReference type="NCBI Taxonomy" id="86259"/>
    <lineage>
        <taxon>Eukaryota</taxon>
        <taxon>Fungi</taxon>
        <taxon>Dikarya</taxon>
        <taxon>Ascomycota</taxon>
        <taxon>Pezizomycotina</taxon>
        <taxon>Dothideomycetes</taxon>
        <taxon>Pleosporomycetidae</taxon>
        <taxon>Venturiales</taxon>
        <taxon>Venturiaceae</taxon>
        <taxon>Venturia</taxon>
    </lineage>
</organism>
<keyword evidence="6" id="KW-0496">Mitochondrion</keyword>
<feature type="repeat" description="Solcar" evidence="9">
    <location>
        <begin position="244"/>
        <end position="355"/>
    </location>
</feature>
<accession>A0A4Z1NX58</accession>
<keyword evidence="6" id="KW-0999">Mitochondrion inner membrane</keyword>
<keyword evidence="8 9" id="KW-0472">Membrane</keyword>
<dbReference type="SUPFAM" id="SSF103506">
    <property type="entry name" value="Mitochondrial carrier"/>
    <property type="match status" value="1"/>
</dbReference>
<dbReference type="AlphaFoldDB" id="A0A4Z1NX58"/>
<dbReference type="GO" id="GO:0015217">
    <property type="term" value="F:ADP transmembrane transporter activity"/>
    <property type="evidence" value="ECO:0007669"/>
    <property type="project" value="TreeGrafter"/>
</dbReference>
<evidence type="ECO:0000256" key="2">
    <source>
        <dbReference type="ARBA" id="ARBA00006375"/>
    </source>
</evidence>
<protein>
    <submittedName>
        <fullName evidence="11">Mitochondrial carrier</fullName>
    </submittedName>
</protein>
<evidence type="ECO:0000256" key="6">
    <source>
        <dbReference type="ARBA" id="ARBA00022792"/>
    </source>
</evidence>
<dbReference type="Proteomes" id="UP000298493">
    <property type="component" value="Unassembled WGS sequence"/>
</dbReference>
<evidence type="ECO:0000256" key="4">
    <source>
        <dbReference type="ARBA" id="ARBA00022692"/>
    </source>
</evidence>
<dbReference type="GO" id="GO:0016020">
    <property type="term" value="C:membrane"/>
    <property type="evidence" value="ECO:0007669"/>
    <property type="project" value="UniProtKB-SubCell"/>
</dbReference>
<evidence type="ECO:0000256" key="9">
    <source>
        <dbReference type="PROSITE-ProRule" id="PRU00282"/>
    </source>
</evidence>
<comment type="subcellular location">
    <subcellularLocation>
        <location evidence="1">Membrane</location>
        <topology evidence="1">Multi-pass membrane protein</topology>
    </subcellularLocation>
</comment>
<dbReference type="Gene3D" id="1.50.40.10">
    <property type="entry name" value="Mitochondrial carrier domain"/>
    <property type="match status" value="1"/>
</dbReference>
<reference evidence="11 12" key="1">
    <citation type="submission" date="2019-04" db="EMBL/GenBank/DDBJ databases">
        <title>High contiguity whole genome sequence and gene annotation resource for two Venturia nashicola isolates.</title>
        <authorList>
            <person name="Prokchorchik M."/>
            <person name="Won K."/>
            <person name="Lee Y."/>
            <person name="Choi E.D."/>
            <person name="Segonzac C."/>
            <person name="Sohn K.H."/>
        </authorList>
    </citation>
    <scope>NUCLEOTIDE SEQUENCE [LARGE SCALE GENOMIC DNA]</scope>
    <source>
        <strain evidence="11 12">PRI2</strain>
    </source>
</reference>
<evidence type="ECO:0000256" key="1">
    <source>
        <dbReference type="ARBA" id="ARBA00004141"/>
    </source>
</evidence>
<feature type="repeat" description="Solcar" evidence="9">
    <location>
        <begin position="140"/>
        <end position="234"/>
    </location>
</feature>
<keyword evidence="7" id="KW-1133">Transmembrane helix</keyword>
<proteinExistence type="inferred from homology"/>
<evidence type="ECO:0000256" key="7">
    <source>
        <dbReference type="ARBA" id="ARBA00022989"/>
    </source>
</evidence>
<dbReference type="STRING" id="86259.A0A4Z1NX58"/>
<dbReference type="InterPro" id="IPR023395">
    <property type="entry name" value="MCP_dom_sf"/>
</dbReference>
<evidence type="ECO:0000313" key="11">
    <source>
        <dbReference type="EMBL" id="TID13073.1"/>
    </source>
</evidence>
<dbReference type="EMBL" id="SNSC02000029">
    <property type="protein sequence ID" value="TID13073.1"/>
    <property type="molecule type" value="Genomic_DNA"/>
</dbReference>
<evidence type="ECO:0000256" key="5">
    <source>
        <dbReference type="ARBA" id="ARBA00022737"/>
    </source>
</evidence>
<evidence type="ECO:0000256" key="3">
    <source>
        <dbReference type="ARBA" id="ARBA00022448"/>
    </source>
</evidence>
<keyword evidence="3 10" id="KW-0813">Transport</keyword>
<keyword evidence="4 9" id="KW-0812">Transmembrane</keyword>
<gene>
    <name evidence="11" type="ORF">E6O75_ATG10022</name>
</gene>
<evidence type="ECO:0000256" key="10">
    <source>
        <dbReference type="RuleBase" id="RU000488"/>
    </source>
</evidence>
<dbReference type="PANTHER" id="PTHR45939:SF2">
    <property type="entry name" value="CARRIER PROTEIN, PUTATIVE (AFU_ORTHOLOGUE AFUA_2G13870)-RELATED"/>
    <property type="match status" value="1"/>
</dbReference>
<dbReference type="PROSITE" id="PS50920">
    <property type="entry name" value="SOLCAR"/>
    <property type="match status" value="3"/>
</dbReference>
<comment type="similarity">
    <text evidence="2 10">Belongs to the mitochondrial carrier (TC 2.A.29) family.</text>
</comment>
<dbReference type="PANTHER" id="PTHR45939">
    <property type="entry name" value="PEROXISOMAL MEMBRANE PROTEIN PMP34-RELATED"/>
    <property type="match status" value="1"/>
</dbReference>